<protein>
    <recommendedName>
        <fullName evidence="1">C-type lectin domain-containing protein</fullName>
    </recommendedName>
</protein>
<dbReference type="Pfam" id="PF00059">
    <property type="entry name" value="Lectin_C"/>
    <property type="match status" value="1"/>
</dbReference>
<keyword evidence="3" id="KW-1185">Reference proteome</keyword>
<reference evidence="2" key="2">
    <citation type="submission" date="2025-09" db="UniProtKB">
        <authorList>
            <consortium name="Ensembl"/>
        </authorList>
    </citation>
    <scope>IDENTIFICATION</scope>
</reference>
<dbReference type="AlphaFoldDB" id="A0A8C9Y614"/>
<dbReference type="PROSITE" id="PS50041">
    <property type="entry name" value="C_TYPE_LECTIN_2"/>
    <property type="match status" value="1"/>
</dbReference>
<dbReference type="SMART" id="SM00034">
    <property type="entry name" value="CLECT"/>
    <property type="match status" value="1"/>
</dbReference>
<evidence type="ECO:0000313" key="3">
    <source>
        <dbReference type="Proteomes" id="UP000694568"/>
    </source>
</evidence>
<accession>A0A8C9Y614</accession>
<dbReference type="InterPro" id="IPR001304">
    <property type="entry name" value="C-type_lectin-like"/>
</dbReference>
<dbReference type="Proteomes" id="UP000694568">
    <property type="component" value="Unplaced"/>
</dbReference>
<organism evidence="2 3">
    <name type="scientific">Sander lucioperca</name>
    <name type="common">Pike-perch</name>
    <name type="synonym">Perca lucioperca</name>
    <dbReference type="NCBI Taxonomy" id="283035"/>
    <lineage>
        <taxon>Eukaryota</taxon>
        <taxon>Metazoa</taxon>
        <taxon>Chordata</taxon>
        <taxon>Craniata</taxon>
        <taxon>Vertebrata</taxon>
        <taxon>Euteleostomi</taxon>
        <taxon>Actinopterygii</taxon>
        <taxon>Neopterygii</taxon>
        <taxon>Teleostei</taxon>
        <taxon>Neoteleostei</taxon>
        <taxon>Acanthomorphata</taxon>
        <taxon>Eupercaria</taxon>
        <taxon>Perciformes</taxon>
        <taxon>Percoidei</taxon>
        <taxon>Percidae</taxon>
        <taxon>Luciopercinae</taxon>
        <taxon>Sander</taxon>
    </lineage>
</organism>
<dbReference type="InterPro" id="IPR016187">
    <property type="entry name" value="CTDL_fold"/>
</dbReference>
<proteinExistence type="predicted"/>
<dbReference type="Gene3D" id="3.10.100.10">
    <property type="entry name" value="Mannose-Binding Protein A, subunit A"/>
    <property type="match status" value="1"/>
</dbReference>
<dbReference type="Ensembl" id="ENSSLUT00000021102.1">
    <property type="protein sequence ID" value="ENSSLUP00000020447.1"/>
    <property type="gene ID" value="ENSSLUG00000009467.1"/>
</dbReference>
<name>A0A8C9Y614_SANLU</name>
<evidence type="ECO:0000259" key="1">
    <source>
        <dbReference type="PROSITE" id="PS50041"/>
    </source>
</evidence>
<sequence>MLSRTCLSLRGASGLLCAPFPGPNVTFILNNITMKWTQAQSYCREHHTDLASIRNITENQKVRDVAAGHSVWIGLFRECWKWSDGMMKVKFENKNNLDLNDPAMMEAMLKQVNHVILLCKNKTTK</sequence>
<dbReference type="PANTHER" id="PTHR45784">
    <property type="entry name" value="C-TYPE LECTIN DOMAIN FAMILY 20 MEMBER A-RELATED"/>
    <property type="match status" value="1"/>
</dbReference>
<feature type="domain" description="C-type lectin" evidence="1">
    <location>
        <begin position="27"/>
        <end position="102"/>
    </location>
</feature>
<evidence type="ECO:0000313" key="2">
    <source>
        <dbReference type="Ensembl" id="ENSSLUP00000020447.1"/>
    </source>
</evidence>
<dbReference type="InterPro" id="IPR016186">
    <property type="entry name" value="C-type_lectin-like/link_sf"/>
</dbReference>
<dbReference type="GeneTree" id="ENSGT01090000260530"/>
<reference evidence="2" key="1">
    <citation type="submission" date="2025-08" db="UniProtKB">
        <authorList>
            <consortium name="Ensembl"/>
        </authorList>
    </citation>
    <scope>IDENTIFICATION</scope>
</reference>
<dbReference type="SUPFAM" id="SSF56436">
    <property type="entry name" value="C-type lectin-like"/>
    <property type="match status" value="1"/>
</dbReference>
<dbReference type="PANTHER" id="PTHR45784:SF3">
    <property type="entry name" value="C-TYPE LECTIN DOMAIN FAMILY 4 MEMBER K-LIKE-RELATED"/>
    <property type="match status" value="1"/>
</dbReference>